<dbReference type="AlphaFoldDB" id="A0A5F9DDM3"/>
<evidence type="ECO:0000313" key="1">
    <source>
        <dbReference type="Ensembl" id="ENSOCUP00000044323.1"/>
    </source>
</evidence>
<dbReference type="Proteomes" id="UP000001811">
    <property type="component" value="Unplaced"/>
</dbReference>
<evidence type="ECO:0000313" key="2">
    <source>
        <dbReference type="Proteomes" id="UP000001811"/>
    </source>
</evidence>
<dbReference type="GO" id="GO:0006614">
    <property type="term" value="P:SRP-dependent cotranslational protein targeting to membrane"/>
    <property type="evidence" value="ECO:0007669"/>
    <property type="project" value="InterPro"/>
</dbReference>
<reference evidence="1 2" key="1">
    <citation type="journal article" date="2011" name="Nature">
        <title>A high-resolution map of human evolutionary constraint using 29 mammals.</title>
        <authorList>
            <person name="Lindblad-Toh K."/>
            <person name="Garber M."/>
            <person name="Zuk O."/>
            <person name="Lin M.F."/>
            <person name="Parker B.J."/>
            <person name="Washietl S."/>
            <person name="Kheradpour P."/>
            <person name="Ernst J."/>
            <person name="Jordan G."/>
            <person name="Mauceli E."/>
            <person name="Ward L.D."/>
            <person name="Lowe C.B."/>
            <person name="Holloway A.K."/>
            <person name="Clamp M."/>
            <person name="Gnerre S."/>
            <person name="Alfoldi J."/>
            <person name="Beal K."/>
            <person name="Chang J."/>
            <person name="Clawson H."/>
            <person name="Cuff J."/>
            <person name="Di Palma F."/>
            <person name="Fitzgerald S."/>
            <person name="Flicek P."/>
            <person name="Guttman M."/>
            <person name="Hubisz M.J."/>
            <person name="Jaffe D.B."/>
            <person name="Jungreis I."/>
            <person name="Kent W.J."/>
            <person name="Kostka D."/>
            <person name="Lara M."/>
            <person name="Martins A.L."/>
            <person name="Massingham T."/>
            <person name="Moltke I."/>
            <person name="Raney B.J."/>
            <person name="Rasmussen M.D."/>
            <person name="Robinson J."/>
            <person name="Stark A."/>
            <person name="Vilella A.J."/>
            <person name="Wen J."/>
            <person name="Xie X."/>
            <person name="Zody M.C."/>
            <person name="Baldwin J."/>
            <person name="Bloom T."/>
            <person name="Chin C.W."/>
            <person name="Heiman D."/>
            <person name="Nicol R."/>
            <person name="Nusbaum C."/>
            <person name="Young S."/>
            <person name="Wilkinson J."/>
            <person name="Worley K.C."/>
            <person name="Kovar C.L."/>
            <person name="Muzny D.M."/>
            <person name="Gibbs R.A."/>
            <person name="Cree A."/>
            <person name="Dihn H.H."/>
            <person name="Fowler G."/>
            <person name="Jhangiani S."/>
            <person name="Joshi V."/>
            <person name="Lee S."/>
            <person name="Lewis L.R."/>
            <person name="Nazareth L.V."/>
            <person name="Okwuonu G."/>
            <person name="Santibanez J."/>
            <person name="Warren W.C."/>
            <person name="Mardis E.R."/>
            <person name="Weinstock G.M."/>
            <person name="Wilson R.K."/>
            <person name="Delehaunty K."/>
            <person name="Dooling D."/>
            <person name="Fronik C."/>
            <person name="Fulton L."/>
            <person name="Fulton B."/>
            <person name="Graves T."/>
            <person name="Minx P."/>
            <person name="Sodergren E."/>
            <person name="Birney E."/>
            <person name="Margulies E.H."/>
            <person name="Herrero J."/>
            <person name="Green E.D."/>
            <person name="Haussler D."/>
            <person name="Siepel A."/>
            <person name="Goldman N."/>
            <person name="Pollard K.S."/>
            <person name="Pedersen J.S."/>
            <person name="Lander E.S."/>
            <person name="Kellis M."/>
        </authorList>
    </citation>
    <scope>NUCLEOTIDE SEQUENCE [LARGE SCALE GENOMIC DNA]</scope>
    <source>
        <strain evidence="2">Thorbecke</strain>
    </source>
</reference>
<name>A0A5F9DDM3_RABIT</name>
<dbReference type="GO" id="GO:0016020">
    <property type="term" value="C:membrane"/>
    <property type="evidence" value="ECO:0007669"/>
    <property type="project" value="InterPro"/>
</dbReference>
<dbReference type="Bgee" id="ENSOCUG00000034680">
    <property type="expression patterns" value="Expressed in liver and 4 other cell types or tissues"/>
</dbReference>
<dbReference type="InterPro" id="IPR009779">
    <property type="entry name" value="SSR3"/>
</dbReference>
<proteinExistence type="predicted"/>
<reference evidence="1" key="3">
    <citation type="submission" date="2025-09" db="UniProtKB">
        <authorList>
            <consortium name="Ensembl"/>
        </authorList>
    </citation>
    <scope>IDENTIFICATION</scope>
    <source>
        <strain evidence="1">Thorbecke</strain>
    </source>
</reference>
<keyword evidence="2" id="KW-1185">Reference proteome</keyword>
<sequence>MTATAKSDLIQNSCSAQLKPLVGTYLGAFAYKKVKFVLKHKAAQNTEDAVSKELTQKLGRLRVERRLGRRKMTVLQGKNGALTVRPQHCAHLRTVLSWSRHCCSFFTLKNLTSSGIPALLSTSSDQTMSASPLVLLSGVCGLQKKYRDGLW</sequence>
<dbReference type="Pfam" id="PF07074">
    <property type="entry name" value="TRAP-gamma"/>
    <property type="match status" value="1"/>
</dbReference>
<reference evidence="1" key="2">
    <citation type="submission" date="2025-08" db="UniProtKB">
        <authorList>
            <consortium name="Ensembl"/>
        </authorList>
    </citation>
    <scope>IDENTIFICATION</scope>
    <source>
        <strain evidence="1">Thorbecke</strain>
    </source>
</reference>
<dbReference type="Ensembl" id="ENSOCUT00000049561.1">
    <property type="protein sequence ID" value="ENSOCUP00000044323.1"/>
    <property type="gene ID" value="ENSOCUG00000034680.1"/>
</dbReference>
<accession>A0A5F9DDM3</accession>
<dbReference type="STRING" id="9986.ENSOCUP00000044323"/>
<protein>
    <submittedName>
        <fullName evidence="1">Uncharacterized protein</fullName>
    </submittedName>
</protein>
<organism evidence="1 2">
    <name type="scientific">Oryctolagus cuniculus</name>
    <name type="common">Rabbit</name>
    <dbReference type="NCBI Taxonomy" id="9986"/>
    <lineage>
        <taxon>Eukaryota</taxon>
        <taxon>Metazoa</taxon>
        <taxon>Chordata</taxon>
        <taxon>Craniata</taxon>
        <taxon>Vertebrata</taxon>
        <taxon>Euteleostomi</taxon>
        <taxon>Mammalia</taxon>
        <taxon>Eutheria</taxon>
        <taxon>Euarchontoglires</taxon>
        <taxon>Glires</taxon>
        <taxon>Lagomorpha</taxon>
        <taxon>Leporidae</taxon>
        <taxon>Oryctolagus</taxon>
    </lineage>
</organism>
<dbReference type="InParanoid" id="A0A5F9DDM3"/>